<sequence>MVLNRKSAKKTSKVSLFIAIAMIATVFGVLHAQGYQIEHITEDGVQVCKAGVIELFTMLLW</sequence>
<proteinExistence type="predicted"/>
<reference evidence="1 2" key="1">
    <citation type="submission" date="2019-06" db="EMBL/GenBank/DDBJ databases">
        <title>Draft genome of Aliikangiella marina GYP-15.</title>
        <authorList>
            <person name="Wang G."/>
        </authorList>
    </citation>
    <scope>NUCLEOTIDE SEQUENCE [LARGE SCALE GENOMIC DNA]</scope>
    <source>
        <strain evidence="1 2">GYP-15</strain>
    </source>
</reference>
<keyword evidence="2" id="KW-1185">Reference proteome</keyword>
<accession>A0A545T350</accession>
<evidence type="ECO:0000313" key="2">
    <source>
        <dbReference type="Proteomes" id="UP000317839"/>
    </source>
</evidence>
<comment type="caution">
    <text evidence="1">The sequence shown here is derived from an EMBL/GenBank/DDBJ whole genome shotgun (WGS) entry which is preliminary data.</text>
</comment>
<dbReference type="AlphaFoldDB" id="A0A545T350"/>
<dbReference type="EMBL" id="VIKR01000006">
    <property type="protein sequence ID" value="TQV71629.1"/>
    <property type="molecule type" value="Genomic_DNA"/>
</dbReference>
<dbReference type="Proteomes" id="UP000317839">
    <property type="component" value="Unassembled WGS sequence"/>
</dbReference>
<dbReference type="RefSeq" id="WP_142944028.1">
    <property type="nucleotide sequence ID" value="NZ_VIKR01000006.1"/>
</dbReference>
<evidence type="ECO:0000313" key="1">
    <source>
        <dbReference type="EMBL" id="TQV71629.1"/>
    </source>
</evidence>
<dbReference type="OrthoDB" id="9866244at2"/>
<name>A0A545T350_9GAMM</name>
<organism evidence="1 2">
    <name type="scientific">Aliikangiella marina</name>
    <dbReference type="NCBI Taxonomy" id="1712262"/>
    <lineage>
        <taxon>Bacteria</taxon>
        <taxon>Pseudomonadati</taxon>
        <taxon>Pseudomonadota</taxon>
        <taxon>Gammaproteobacteria</taxon>
        <taxon>Oceanospirillales</taxon>
        <taxon>Pleioneaceae</taxon>
        <taxon>Aliikangiella</taxon>
    </lineage>
</organism>
<gene>
    <name evidence="1" type="ORF">FLL45_20990</name>
</gene>
<protein>
    <submittedName>
        <fullName evidence="1">Uncharacterized protein</fullName>
    </submittedName>
</protein>